<sequence>MSDPLSVAASIAGLISITVEAVKFLSPYVSAAKETPQVAAHVYSEVQSTQVILMGLQSLTKNLGSVNVHHAALIGVNQVVAVLTDGVLLYSELHKELQSLWAKDGVDKVPLRGRLQWVWKESMFVTLLNRLQSFKGSMTLVLMILQSGSEQTAKEHQEQLSNNVRALLDSNDALSRRLMNIEDALDAQTIVSRRMSILSMSASPSQNSSQQSTAESPATSISTETNPAISKFDFEDDLESSRVYRRAVRETMDYSFRSSVARSHSWSVFSGLSLGDITIMSVIALPVYQDDITNAEHYDFGEEAAPDAGTPRPFTGQPLLIESLQLKLKLLTIPGMYSYFDDIPHPPDDFFLLRSVLQQATPLLILAQALTPTQDLDVSLPEDIPDDTRKEMVLWFAQFCHDKLDIETSNLITVQDLMGGTAYGIFKAISLISSITKNLVIVGPPMDQLSLAKAQIGAQPPELRKLLIEQRQFVQDLDELLEMKDQLEMLSNYIFQGSRTLADTNVAFLIAMEQNLLRPLTDQKWAPALNYILTFVSSEASFYANYSSHRTSIQLWLMEGNFSNKGKMRESLARCLYLLPMRAKRISMLFEFSEYLKSLPVPTEEQKKDRSKSQSSISRIVARLQDNTISVNTQAAVQGLQQKIADWKGIRPGDLGEMILSKRLYVTKNSKTHPYHGYLFQNMLLLCKETSGQHSGEPSFYRSKPLSEQKQTKFILKGRFHLRHILSVTPTSKKSMLPSPSVLSQSLIQIDTHVCEVQWGAENSEKSEFSLVFEVESEMRTWASKINEYRMMEILIARPKLDAEEVDSAIEGNTDESVPEDLTERRDRWKRYGVIT</sequence>
<gene>
    <name evidence="4" type="ORF">FDENT_5098</name>
</gene>
<keyword evidence="5" id="KW-1185">Reference proteome</keyword>
<name>A0A8H5UI37_9HYPO</name>
<evidence type="ECO:0000259" key="3">
    <source>
        <dbReference type="Pfam" id="PF06395"/>
    </source>
</evidence>
<evidence type="ECO:0000313" key="4">
    <source>
        <dbReference type="EMBL" id="KAF5687808.1"/>
    </source>
</evidence>
<dbReference type="GO" id="GO:0005737">
    <property type="term" value="C:cytoplasm"/>
    <property type="evidence" value="ECO:0007669"/>
    <property type="project" value="TreeGrafter"/>
</dbReference>
<dbReference type="GO" id="GO:0000935">
    <property type="term" value="C:division septum"/>
    <property type="evidence" value="ECO:0007669"/>
    <property type="project" value="TreeGrafter"/>
</dbReference>
<dbReference type="Gene3D" id="2.30.29.30">
    <property type="entry name" value="Pleckstrin-homology domain (PH domain)/Phosphotyrosine-binding domain (PTB)"/>
    <property type="match status" value="1"/>
</dbReference>
<feature type="domain" description="Cdc24/Scd1 N-terminal" evidence="3">
    <location>
        <begin position="353"/>
        <end position="435"/>
    </location>
</feature>
<dbReference type="PANTHER" id="PTHR47339:SF1">
    <property type="entry name" value="CELL DIVISION CONTROL PROTEIN 24"/>
    <property type="match status" value="1"/>
</dbReference>
<dbReference type="SUPFAM" id="SSF50729">
    <property type="entry name" value="PH domain-like"/>
    <property type="match status" value="1"/>
</dbReference>
<evidence type="ECO:0000256" key="2">
    <source>
        <dbReference type="SAM" id="MobiDB-lite"/>
    </source>
</evidence>
<dbReference type="GO" id="GO:0031106">
    <property type="term" value="P:septin ring organization"/>
    <property type="evidence" value="ECO:0007669"/>
    <property type="project" value="TreeGrafter"/>
</dbReference>
<dbReference type="GO" id="GO:0030010">
    <property type="term" value="P:establishment of cell polarity"/>
    <property type="evidence" value="ECO:0007669"/>
    <property type="project" value="TreeGrafter"/>
</dbReference>
<keyword evidence="1" id="KW-0175">Coiled coil</keyword>
<dbReference type="InterPro" id="IPR011993">
    <property type="entry name" value="PH-like_dom_sf"/>
</dbReference>
<feature type="coiled-coil region" evidence="1">
    <location>
        <begin position="157"/>
        <end position="184"/>
    </location>
</feature>
<dbReference type="InterPro" id="IPR053026">
    <property type="entry name" value="CDC42_GEF"/>
</dbReference>
<feature type="compositionally biased region" description="Low complexity" evidence="2">
    <location>
        <begin position="201"/>
        <end position="212"/>
    </location>
</feature>
<organism evidence="4 5">
    <name type="scientific">Fusarium denticulatum</name>
    <dbReference type="NCBI Taxonomy" id="48507"/>
    <lineage>
        <taxon>Eukaryota</taxon>
        <taxon>Fungi</taxon>
        <taxon>Dikarya</taxon>
        <taxon>Ascomycota</taxon>
        <taxon>Pezizomycotina</taxon>
        <taxon>Sordariomycetes</taxon>
        <taxon>Hypocreomycetidae</taxon>
        <taxon>Hypocreales</taxon>
        <taxon>Nectriaceae</taxon>
        <taxon>Fusarium</taxon>
        <taxon>Fusarium fujikuroi species complex</taxon>
    </lineage>
</organism>
<proteinExistence type="predicted"/>
<dbReference type="EMBL" id="JAAOAK010000127">
    <property type="protein sequence ID" value="KAF5687808.1"/>
    <property type="molecule type" value="Genomic_DNA"/>
</dbReference>
<dbReference type="Pfam" id="PF06395">
    <property type="entry name" value="CDC24"/>
    <property type="match status" value="1"/>
</dbReference>
<comment type="caution">
    <text evidence="4">The sequence shown here is derived from an EMBL/GenBank/DDBJ whole genome shotgun (WGS) entry which is preliminary data.</text>
</comment>
<dbReference type="GO" id="GO:0005634">
    <property type="term" value="C:nucleus"/>
    <property type="evidence" value="ECO:0007669"/>
    <property type="project" value="TreeGrafter"/>
</dbReference>
<dbReference type="InterPro" id="IPR010481">
    <property type="entry name" value="Cdc24/Scd1_N"/>
</dbReference>
<protein>
    <submittedName>
        <fullName evidence="4">Rho guanine nucleotide exchange factor scd1</fullName>
    </submittedName>
</protein>
<reference evidence="4 5" key="1">
    <citation type="submission" date="2020-05" db="EMBL/GenBank/DDBJ databases">
        <title>Identification and distribution of gene clusters putatively required for synthesis of sphingolipid metabolism inhibitors in phylogenetically diverse species of the filamentous fungus Fusarium.</title>
        <authorList>
            <person name="Kim H.-S."/>
            <person name="Busman M."/>
            <person name="Brown D.W."/>
            <person name="Divon H."/>
            <person name="Uhlig S."/>
            <person name="Proctor R.H."/>
        </authorList>
    </citation>
    <scope>NUCLEOTIDE SEQUENCE [LARGE SCALE GENOMIC DNA]</scope>
    <source>
        <strain evidence="4 5">NRRL 25311</strain>
    </source>
</reference>
<feature type="compositionally biased region" description="Polar residues" evidence="2">
    <location>
        <begin position="213"/>
        <end position="226"/>
    </location>
</feature>
<dbReference type="GO" id="GO:0043332">
    <property type="term" value="C:mating projection tip"/>
    <property type="evidence" value="ECO:0007669"/>
    <property type="project" value="TreeGrafter"/>
</dbReference>
<dbReference type="Pfam" id="PF15411">
    <property type="entry name" value="PH_10"/>
    <property type="match status" value="1"/>
</dbReference>
<dbReference type="PANTHER" id="PTHR47339">
    <property type="entry name" value="CELL DIVISION CONTROL PROTEIN 24"/>
    <property type="match status" value="1"/>
</dbReference>
<accession>A0A8H5UI37</accession>
<evidence type="ECO:0000256" key="1">
    <source>
        <dbReference type="SAM" id="Coils"/>
    </source>
</evidence>
<dbReference type="AlphaFoldDB" id="A0A8H5UI37"/>
<dbReference type="Proteomes" id="UP000562682">
    <property type="component" value="Unassembled WGS sequence"/>
</dbReference>
<feature type="region of interest" description="Disordered" evidence="2">
    <location>
        <begin position="201"/>
        <end position="226"/>
    </location>
</feature>
<evidence type="ECO:0000313" key="5">
    <source>
        <dbReference type="Proteomes" id="UP000562682"/>
    </source>
</evidence>